<evidence type="ECO:0000256" key="1">
    <source>
        <dbReference type="ARBA" id="ARBA00022603"/>
    </source>
</evidence>
<keyword evidence="1 5" id="KW-0489">Methyltransferase</keyword>
<dbReference type="PROSITE" id="PS51686">
    <property type="entry name" value="SAM_MT_RSMB_NOP"/>
    <property type="match status" value="1"/>
</dbReference>
<dbReference type="InterPro" id="IPR036974">
    <property type="entry name" value="PUA_sf"/>
</dbReference>
<dbReference type="Gene3D" id="2.30.130.10">
    <property type="entry name" value="PUA domain"/>
    <property type="match status" value="1"/>
</dbReference>
<dbReference type="InterPro" id="IPR001678">
    <property type="entry name" value="MeTrfase_RsmB-F_NOP2_dom"/>
</dbReference>
<dbReference type="PANTHER" id="PTHR22807:SF34">
    <property type="entry name" value="TRNA (CYTOSINE(72)-C(5))-METHYLTRANSFERASE NSUN6"/>
    <property type="match status" value="1"/>
</dbReference>
<dbReference type="OrthoDB" id="260824at2759"/>
<evidence type="ECO:0000256" key="4">
    <source>
        <dbReference type="ARBA" id="ARBA00022884"/>
    </source>
</evidence>
<dbReference type="Gene3D" id="3.40.50.150">
    <property type="entry name" value="Vaccinia Virus protein VP39"/>
    <property type="match status" value="1"/>
</dbReference>
<dbReference type="PRINTS" id="PR02008">
    <property type="entry name" value="RCMTFAMILY"/>
</dbReference>
<reference evidence="7" key="2">
    <citation type="submission" date="2022-10" db="EMBL/GenBank/DDBJ databases">
        <authorList>
            <consortium name="ENA_rothamsted_submissions"/>
            <consortium name="culmorum"/>
            <person name="King R."/>
        </authorList>
    </citation>
    <scope>NUCLEOTIDE SEQUENCE</scope>
</reference>
<dbReference type="Proteomes" id="UP001153737">
    <property type="component" value="Chromosome 2"/>
</dbReference>
<keyword evidence="4 5" id="KW-0694">RNA-binding</keyword>
<accession>A0A9N9X326</accession>
<dbReference type="GO" id="GO:0001510">
    <property type="term" value="P:RNA methylation"/>
    <property type="evidence" value="ECO:0007669"/>
    <property type="project" value="InterPro"/>
</dbReference>
<name>A0A9N9X326_PHACE</name>
<dbReference type="InterPro" id="IPR023267">
    <property type="entry name" value="RCMT"/>
</dbReference>
<keyword evidence="3 5" id="KW-0949">S-adenosyl-L-methionine</keyword>
<feature type="domain" description="SAM-dependent MTase RsmB/NOP-type" evidence="6">
    <location>
        <begin position="216"/>
        <end position="408"/>
    </location>
</feature>
<dbReference type="InterPro" id="IPR015947">
    <property type="entry name" value="PUA-like_sf"/>
</dbReference>
<evidence type="ECO:0000259" key="6">
    <source>
        <dbReference type="PROSITE" id="PS51686"/>
    </source>
</evidence>
<evidence type="ECO:0000256" key="5">
    <source>
        <dbReference type="PROSITE-ProRule" id="PRU01023"/>
    </source>
</evidence>
<dbReference type="GO" id="GO:0008173">
    <property type="term" value="F:RNA methyltransferase activity"/>
    <property type="evidence" value="ECO:0007669"/>
    <property type="project" value="InterPro"/>
</dbReference>
<evidence type="ECO:0000313" key="8">
    <source>
        <dbReference type="Proteomes" id="UP001153737"/>
    </source>
</evidence>
<feature type="binding site" evidence="5">
    <location>
        <position position="264"/>
    </location>
    <ligand>
        <name>S-adenosyl-L-methionine</name>
        <dbReference type="ChEBI" id="CHEBI:59789"/>
    </ligand>
</feature>
<keyword evidence="8" id="KW-1185">Reference proteome</keyword>
<evidence type="ECO:0000313" key="7">
    <source>
        <dbReference type="EMBL" id="CAG9819440.1"/>
    </source>
</evidence>
<comment type="similarity">
    <text evidence="5">Belongs to the class I-like SAM-binding methyltransferase superfamily. RsmB/NOP family.</text>
</comment>
<dbReference type="PROSITE" id="PS50890">
    <property type="entry name" value="PUA"/>
    <property type="match status" value="1"/>
</dbReference>
<feature type="active site" description="Nucleophile" evidence="5">
    <location>
        <position position="338"/>
    </location>
</feature>
<dbReference type="CDD" id="cd21150">
    <property type="entry name" value="PUA_NSun6-like"/>
    <property type="match status" value="1"/>
</dbReference>
<sequence>MSYPITPFPDSFNSKIVTHSVGDKSDMVISNDEFQNTCKWLCSFPKITTYRVNTLKCKVEDAKYIIRKYCHDTFGHDFVNINIHHPLLTNVIIVNSRENMNLNEYEKEIIIDVDCAAAVLRGAHIYAPGVMGMMSGSQIGDKVSIYADMLKKCKRGLQKRLSGDGEKLFIGNGVVKMQRHQLFAENLYISGVAIEVVETISGCPPIGDNLLPSGWALLQNLPSGLLVAIDKTPNKVAKLRARCDQFGAAVLCFQADSTKLVATDAIQGRPVTDGPPFLSGSFDRVLLDAPCSVLGKRPQLVNRLSENEIKSYVPLQRKLFETAVKLLKVNGTLVYSTCTITLSENEGIVAWALNKFDCLELVKPDLALSGPGWVGTSLTEDQIAKVQRFGPDQSVDSVGFFFACFIKKH</sequence>
<feature type="binding site" evidence="5">
    <location>
        <position position="230"/>
    </location>
    <ligand>
        <name>S-adenosyl-L-methionine</name>
        <dbReference type="ChEBI" id="CHEBI:59789"/>
    </ligand>
</feature>
<keyword evidence="2 5" id="KW-0808">Transferase</keyword>
<dbReference type="Pfam" id="PF01189">
    <property type="entry name" value="Methyltr_RsmB-F"/>
    <property type="match status" value="1"/>
</dbReference>
<dbReference type="SUPFAM" id="SSF88697">
    <property type="entry name" value="PUA domain-like"/>
    <property type="match status" value="1"/>
</dbReference>
<evidence type="ECO:0000256" key="3">
    <source>
        <dbReference type="ARBA" id="ARBA00022691"/>
    </source>
</evidence>
<dbReference type="PANTHER" id="PTHR22807">
    <property type="entry name" value="NOP2 YEAST -RELATED NOL1/NOP2/FMU SUN DOMAIN-CONTAINING"/>
    <property type="match status" value="1"/>
</dbReference>
<proteinExistence type="inferred from homology"/>
<reference evidence="7" key="1">
    <citation type="submission" date="2022-01" db="EMBL/GenBank/DDBJ databases">
        <authorList>
            <person name="King R."/>
        </authorList>
    </citation>
    <scope>NUCLEOTIDE SEQUENCE</scope>
</reference>
<gene>
    <name evidence="7" type="ORF">PHAECO_LOCUS6330</name>
</gene>
<dbReference type="InterPro" id="IPR029063">
    <property type="entry name" value="SAM-dependent_MTases_sf"/>
</dbReference>
<evidence type="ECO:0000256" key="2">
    <source>
        <dbReference type="ARBA" id="ARBA00022679"/>
    </source>
</evidence>
<organism evidence="7 8">
    <name type="scientific">Phaedon cochleariae</name>
    <name type="common">Mustard beetle</name>
    <dbReference type="NCBI Taxonomy" id="80249"/>
    <lineage>
        <taxon>Eukaryota</taxon>
        <taxon>Metazoa</taxon>
        <taxon>Ecdysozoa</taxon>
        <taxon>Arthropoda</taxon>
        <taxon>Hexapoda</taxon>
        <taxon>Insecta</taxon>
        <taxon>Pterygota</taxon>
        <taxon>Neoptera</taxon>
        <taxon>Endopterygota</taxon>
        <taxon>Coleoptera</taxon>
        <taxon>Polyphaga</taxon>
        <taxon>Cucujiformia</taxon>
        <taxon>Chrysomeloidea</taxon>
        <taxon>Chrysomelidae</taxon>
        <taxon>Chrysomelinae</taxon>
        <taxon>Chrysomelini</taxon>
        <taxon>Phaedon</taxon>
    </lineage>
</organism>
<protein>
    <recommendedName>
        <fullName evidence="6">SAM-dependent MTase RsmB/NOP-type domain-containing protein</fullName>
    </recommendedName>
</protein>
<dbReference type="AlphaFoldDB" id="A0A9N9X326"/>
<comment type="caution">
    <text evidence="5">Lacks conserved residue(s) required for the propagation of feature annotation.</text>
</comment>
<dbReference type="EMBL" id="OU896708">
    <property type="protein sequence ID" value="CAG9819440.1"/>
    <property type="molecule type" value="Genomic_DNA"/>
</dbReference>
<dbReference type="SUPFAM" id="SSF53335">
    <property type="entry name" value="S-adenosyl-L-methionine-dependent methyltransferases"/>
    <property type="match status" value="1"/>
</dbReference>
<dbReference type="InterPro" id="IPR049560">
    <property type="entry name" value="MeTrfase_RsmB-F_NOP2_cat"/>
</dbReference>
<dbReference type="GO" id="GO:0003723">
    <property type="term" value="F:RNA binding"/>
    <property type="evidence" value="ECO:0007669"/>
    <property type="project" value="UniProtKB-UniRule"/>
</dbReference>
<feature type="binding site" evidence="5">
    <location>
        <position position="288"/>
    </location>
    <ligand>
        <name>S-adenosyl-L-methionine</name>
        <dbReference type="ChEBI" id="CHEBI:59789"/>
    </ligand>
</feature>